<name>A0A060UQ36_9PROT</name>
<evidence type="ECO:0000313" key="2">
    <source>
        <dbReference type="EMBL" id="SMH64414.1"/>
    </source>
</evidence>
<evidence type="ECO:0000313" key="3">
    <source>
        <dbReference type="Proteomes" id="UP000193925"/>
    </source>
</evidence>
<reference evidence="1" key="2">
    <citation type="submission" date="2014-07" db="EMBL/GenBank/DDBJ databases">
        <title>Initial genome analysis of the psychrotolerant acidophile Acidithiobacillus ferrivorans CF27: insights into iron and sulfur oxidation pathways and into biofilm formation.</title>
        <authorList>
            <person name="Talla E."/>
            <person name="Hedrich S."/>
            <person name="Mangenot S."/>
            <person name="Ji B."/>
            <person name="Johnson D.B."/>
            <person name="Barbe V."/>
            <person name="Bonnefoy V."/>
        </authorList>
    </citation>
    <scope>NUCLEOTIDE SEQUENCE [LARGE SCALE GENOMIC DNA]</scope>
    <source>
        <strain evidence="1">CF27</strain>
    </source>
</reference>
<dbReference type="SUPFAM" id="SSF53756">
    <property type="entry name" value="UDP-Glycosyltransferase/glycogen phosphorylase"/>
    <property type="match status" value="1"/>
</dbReference>
<organism evidence="1">
    <name type="scientific">Acidithiobacillus ferrivorans</name>
    <dbReference type="NCBI Taxonomy" id="160808"/>
    <lineage>
        <taxon>Bacteria</taxon>
        <taxon>Pseudomonadati</taxon>
        <taxon>Pseudomonadota</taxon>
        <taxon>Acidithiobacillia</taxon>
        <taxon>Acidithiobacillales</taxon>
        <taxon>Acidithiobacillaceae</taxon>
        <taxon>Acidithiobacillus</taxon>
    </lineage>
</organism>
<reference evidence="1" key="1">
    <citation type="submission" date="2014-03" db="EMBL/GenBank/DDBJ databases">
        <authorList>
            <person name="Genoscope - CEA"/>
        </authorList>
    </citation>
    <scope>NUCLEOTIDE SEQUENCE [LARGE SCALE GENOMIC DNA]</scope>
    <source>
        <strain evidence="1">CF27</strain>
    </source>
</reference>
<sequence>MTSLPFVLALPADEFGCGYYRVRWPFEVLERFGFIQGAISSYFPDTSILTDLRPDVIVFQRVIEEEQITRLKSMRKETDATFIYEIDDLITDMPVDNKYTSLFHRNTGDRLKRAVGLSDRLVVSSPALARAYGPYAPNVSVVPNSLPVRPWAFLSGTRRHCDKPRVGWAGHMGHLGDLKVLYRVVRATSQLVDWVFLGAVPEVLKRYSAEVHTHVSLFDYPAKLASLDLDLAVAPLEIHPYNDAKSHLRLLELGAMGYPVICSAGVGAFDYDLPVTRVENHPDAWIAAIVVAIADRDALAKRGDALRQAIHADWLMDGRAQAWASAWGLPR</sequence>
<dbReference type="EMBL" id="CCCS020000035">
    <property type="protein sequence ID" value="CDQ10386.1"/>
    <property type="molecule type" value="Genomic_DNA"/>
</dbReference>
<accession>A0A060UQ36</accession>
<protein>
    <recommendedName>
        <fullName evidence="4">Glycosyltransferase</fullName>
    </recommendedName>
</protein>
<proteinExistence type="predicted"/>
<dbReference type="RefSeq" id="WP_051984791.1">
    <property type="nucleotide sequence ID" value="NZ_CCCS020000035.1"/>
</dbReference>
<keyword evidence="3" id="KW-1185">Reference proteome</keyword>
<dbReference type="EMBL" id="LT841305">
    <property type="protein sequence ID" value="SMH64414.1"/>
    <property type="molecule type" value="Genomic_DNA"/>
</dbReference>
<gene>
    <name evidence="2" type="ORF">AFERRI_10447</name>
    <name evidence="1" type="ORF">AFERRI_400167</name>
</gene>
<reference evidence="2 3" key="3">
    <citation type="submission" date="2017-03" db="EMBL/GenBank/DDBJ databases">
        <authorList>
            <person name="Regsiter A."/>
            <person name="William W."/>
        </authorList>
    </citation>
    <scope>NUCLEOTIDE SEQUENCE [LARGE SCALE GENOMIC DNA]</scope>
    <source>
        <strain evidence="2">PRJEB5721</strain>
    </source>
</reference>
<dbReference type="AlphaFoldDB" id="A0A060UQ36"/>
<evidence type="ECO:0000313" key="1">
    <source>
        <dbReference type="EMBL" id="CDQ10386.1"/>
    </source>
</evidence>
<dbReference type="Proteomes" id="UP000193925">
    <property type="component" value="Chromosome AFERRI"/>
</dbReference>
<dbReference type="Gene3D" id="3.40.50.2000">
    <property type="entry name" value="Glycogen Phosphorylase B"/>
    <property type="match status" value="1"/>
</dbReference>
<evidence type="ECO:0008006" key="4">
    <source>
        <dbReference type="Google" id="ProtNLM"/>
    </source>
</evidence>